<protein>
    <submittedName>
        <fullName evidence="1">Uncharacterized protein</fullName>
    </submittedName>
</protein>
<dbReference type="AlphaFoldDB" id="A0A9X3S0T8"/>
<accession>A0A9X3S0T8</accession>
<evidence type="ECO:0000313" key="2">
    <source>
        <dbReference type="Proteomes" id="UP001149140"/>
    </source>
</evidence>
<dbReference type="EMBL" id="JAPDOD010000002">
    <property type="protein sequence ID" value="MDA0159496.1"/>
    <property type="molecule type" value="Genomic_DNA"/>
</dbReference>
<organism evidence="1 2">
    <name type="scientific">Solirubrobacter ginsenosidimutans</name>
    <dbReference type="NCBI Taxonomy" id="490573"/>
    <lineage>
        <taxon>Bacteria</taxon>
        <taxon>Bacillati</taxon>
        <taxon>Actinomycetota</taxon>
        <taxon>Thermoleophilia</taxon>
        <taxon>Solirubrobacterales</taxon>
        <taxon>Solirubrobacteraceae</taxon>
        <taxon>Solirubrobacter</taxon>
    </lineage>
</organism>
<dbReference type="Proteomes" id="UP001149140">
    <property type="component" value="Unassembled WGS sequence"/>
</dbReference>
<evidence type="ECO:0000313" key="1">
    <source>
        <dbReference type="EMBL" id="MDA0159496.1"/>
    </source>
</evidence>
<dbReference type="RefSeq" id="WP_270038227.1">
    <property type="nucleotide sequence ID" value="NZ_JAPDOD010000002.1"/>
</dbReference>
<reference evidence="1" key="1">
    <citation type="submission" date="2022-10" db="EMBL/GenBank/DDBJ databases">
        <title>The WGS of Solirubrobacter ginsenosidimutans DSM 21036.</title>
        <authorList>
            <person name="Jiang Z."/>
        </authorList>
    </citation>
    <scope>NUCLEOTIDE SEQUENCE</scope>
    <source>
        <strain evidence="1">DSM 21036</strain>
    </source>
</reference>
<gene>
    <name evidence="1" type="ORF">OM076_04410</name>
</gene>
<comment type="caution">
    <text evidence="1">The sequence shown here is derived from an EMBL/GenBank/DDBJ whole genome shotgun (WGS) entry which is preliminary data.</text>
</comment>
<proteinExistence type="predicted"/>
<sequence length="106" mass="11432">MSHPPVSVHADIPDGLPGRELIVAGLDDLRAGRDTVEAMLVATGAPRLRACGIDVPGVDRPDSGLRMYKLLGERGAPGAYGTYNALRRRLSSFLVSLEQDARRSHR</sequence>
<name>A0A9X3S0T8_9ACTN</name>
<keyword evidence="2" id="KW-1185">Reference proteome</keyword>